<dbReference type="AlphaFoldDB" id="A0A7W5ALR6"/>
<dbReference type="Gene3D" id="3.40.50.1820">
    <property type="entry name" value="alpha/beta hydrolase"/>
    <property type="match status" value="1"/>
</dbReference>
<evidence type="ECO:0000313" key="2">
    <source>
        <dbReference type="EMBL" id="MBB3098436.1"/>
    </source>
</evidence>
<dbReference type="InterPro" id="IPR029058">
    <property type="entry name" value="AB_hydrolase_fold"/>
</dbReference>
<dbReference type="Proteomes" id="UP000590749">
    <property type="component" value="Unassembled WGS sequence"/>
</dbReference>
<name>A0A7W5ALR6_9ACTN</name>
<evidence type="ECO:0000313" key="3">
    <source>
        <dbReference type="Proteomes" id="UP000590749"/>
    </source>
</evidence>
<organism evidence="2 3">
    <name type="scientific">Actinoplanes campanulatus</name>
    <dbReference type="NCBI Taxonomy" id="113559"/>
    <lineage>
        <taxon>Bacteria</taxon>
        <taxon>Bacillati</taxon>
        <taxon>Actinomycetota</taxon>
        <taxon>Actinomycetes</taxon>
        <taxon>Micromonosporales</taxon>
        <taxon>Micromonosporaceae</taxon>
        <taxon>Actinoplanes</taxon>
    </lineage>
</organism>
<sequence length="383" mass="40739">MLAVCGAADPRWHPDSVHDYARIPGARVELLPGVGHVPMLEAPNETTKLLLSFTAAWSLLVAAFDWTGVDIAVPRAPIPLPGVRMAGFTHRGPAVVDIAMVAHPAVTLLLNLGPGRFTTDLTPHAASAPAGRTEDQNPGVAPAFPPPAGAGCRMSGSVVIGLLPGAARTAGSDGELLQIRLEPTVAAALPGSFADLTGTAAAFHDVWTGETEERLRTAPAWQQRFAIAIGLLGRMLDDGRPVDPEVTYAWRRIRHQPGPSPRRRPGRRGRMEPPAAVVPVPLPAGRRPETSCPPGPLRPCHPSARRRAAHRRRGHRGRLRRPVPPAPRRPRVHRPDSGSRRRGLAVPADPPSLTGPVTLGSSAKPSFGVWWCGLPHISYGILG</sequence>
<accession>A0A7W5ALR6</accession>
<feature type="compositionally biased region" description="Basic residues" evidence="1">
    <location>
        <begin position="303"/>
        <end position="321"/>
    </location>
</feature>
<proteinExistence type="predicted"/>
<dbReference type="SUPFAM" id="SSF53474">
    <property type="entry name" value="alpha/beta-Hydrolases"/>
    <property type="match status" value="1"/>
</dbReference>
<evidence type="ECO:0000256" key="1">
    <source>
        <dbReference type="SAM" id="MobiDB-lite"/>
    </source>
</evidence>
<gene>
    <name evidence="2" type="ORF">FHR83_006135</name>
</gene>
<dbReference type="EMBL" id="JACHXF010000015">
    <property type="protein sequence ID" value="MBB3098436.1"/>
    <property type="molecule type" value="Genomic_DNA"/>
</dbReference>
<evidence type="ECO:0008006" key="4">
    <source>
        <dbReference type="Google" id="ProtNLM"/>
    </source>
</evidence>
<comment type="caution">
    <text evidence="2">The sequence shown here is derived from an EMBL/GenBank/DDBJ whole genome shotgun (WGS) entry which is preliminary data.</text>
</comment>
<protein>
    <recommendedName>
        <fullName evidence="4">Pimeloyl-ACP methyl ester carboxylesterase</fullName>
    </recommendedName>
</protein>
<keyword evidence="3" id="KW-1185">Reference proteome</keyword>
<dbReference type="RefSeq" id="WP_423243954.1">
    <property type="nucleotide sequence ID" value="NZ_BMPW01000017.1"/>
</dbReference>
<feature type="compositionally biased region" description="Basic residues" evidence="1">
    <location>
        <begin position="253"/>
        <end position="268"/>
    </location>
</feature>
<feature type="region of interest" description="Disordered" evidence="1">
    <location>
        <begin position="253"/>
        <end position="357"/>
    </location>
</feature>
<reference evidence="2 3" key="1">
    <citation type="submission" date="2020-08" db="EMBL/GenBank/DDBJ databases">
        <title>Genomic Encyclopedia of Type Strains, Phase III (KMG-III): the genomes of soil and plant-associated and newly described type strains.</title>
        <authorList>
            <person name="Whitman W."/>
        </authorList>
    </citation>
    <scope>NUCLEOTIDE SEQUENCE [LARGE SCALE GENOMIC DNA]</scope>
    <source>
        <strain evidence="2 3">CECT 3287</strain>
    </source>
</reference>